<dbReference type="GO" id="GO:0051287">
    <property type="term" value="F:NAD binding"/>
    <property type="evidence" value="ECO:0007669"/>
    <property type="project" value="InterPro"/>
</dbReference>
<evidence type="ECO:0000256" key="3">
    <source>
        <dbReference type="ARBA" id="ARBA00023027"/>
    </source>
</evidence>
<dbReference type="PIRSF" id="PIRSF000103">
    <property type="entry name" value="HIBADH"/>
    <property type="match status" value="1"/>
</dbReference>
<feature type="domain" description="3-hydroxyisobutyrate dehydrogenase-like NAD-binding" evidence="6">
    <location>
        <begin position="159"/>
        <end position="271"/>
    </location>
</feature>
<dbReference type="Pfam" id="PF03446">
    <property type="entry name" value="NAD_binding_2"/>
    <property type="match status" value="1"/>
</dbReference>
<name>A0A1H0BZ83_9ACTN</name>
<dbReference type="GO" id="GO:0050661">
    <property type="term" value="F:NADP binding"/>
    <property type="evidence" value="ECO:0007669"/>
    <property type="project" value="InterPro"/>
</dbReference>
<evidence type="ECO:0000256" key="2">
    <source>
        <dbReference type="ARBA" id="ARBA00023002"/>
    </source>
</evidence>
<dbReference type="AlphaFoldDB" id="A0A1H0BZ83"/>
<dbReference type="InterPro" id="IPR029154">
    <property type="entry name" value="HIBADH-like_NADP-bd"/>
</dbReference>
<evidence type="ECO:0000313" key="8">
    <source>
        <dbReference type="Proteomes" id="UP000199341"/>
    </source>
</evidence>
<reference evidence="7 8" key="1">
    <citation type="submission" date="2016-10" db="EMBL/GenBank/DDBJ databases">
        <authorList>
            <person name="de Groot N.N."/>
        </authorList>
    </citation>
    <scope>NUCLEOTIDE SEQUENCE [LARGE SCALE GENOMIC DNA]</scope>
    <source>
        <strain evidence="7 8">CGMCC 4.2022</strain>
    </source>
</reference>
<keyword evidence="8" id="KW-1185">Reference proteome</keyword>
<dbReference type="SUPFAM" id="SSF48179">
    <property type="entry name" value="6-phosphogluconate dehydrogenase C-terminal domain-like"/>
    <property type="match status" value="1"/>
</dbReference>
<dbReference type="InterPro" id="IPR006115">
    <property type="entry name" value="6PGDH_NADP-bd"/>
</dbReference>
<evidence type="ECO:0000256" key="4">
    <source>
        <dbReference type="PIRSR" id="PIRSR000103-1"/>
    </source>
</evidence>
<feature type="domain" description="6-phosphogluconate dehydrogenase NADP-binding" evidence="5">
    <location>
        <begin position="2"/>
        <end position="156"/>
    </location>
</feature>
<gene>
    <name evidence="7" type="ORF">SAMN05216259_104359</name>
</gene>
<dbReference type="PANTHER" id="PTHR43060">
    <property type="entry name" value="3-HYDROXYISOBUTYRATE DEHYDROGENASE-LIKE 1, MITOCHONDRIAL-RELATED"/>
    <property type="match status" value="1"/>
</dbReference>
<dbReference type="SUPFAM" id="SSF51735">
    <property type="entry name" value="NAD(P)-binding Rossmann-fold domains"/>
    <property type="match status" value="1"/>
</dbReference>
<evidence type="ECO:0000313" key="7">
    <source>
        <dbReference type="EMBL" id="SDN50866.1"/>
    </source>
</evidence>
<dbReference type="InterPro" id="IPR008927">
    <property type="entry name" value="6-PGluconate_DH-like_C_sf"/>
</dbReference>
<feature type="active site" evidence="4">
    <location>
        <position position="165"/>
    </location>
</feature>
<dbReference type="Gene3D" id="1.10.1040.10">
    <property type="entry name" value="N-(1-d-carboxylethyl)-l-norvaline Dehydrogenase, domain 2"/>
    <property type="match status" value="1"/>
</dbReference>
<proteinExistence type="inferred from homology"/>
<comment type="similarity">
    <text evidence="1">Belongs to the HIBADH-related family.</text>
</comment>
<dbReference type="InterPro" id="IPR015815">
    <property type="entry name" value="HIBADH-related"/>
</dbReference>
<dbReference type="Gene3D" id="3.40.50.720">
    <property type="entry name" value="NAD(P)-binding Rossmann-like Domain"/>
    <property type="match status" value="1"/>
</dbReference>
<protein>
    <submittedName>
        <fullName evidence="7">3-hydroxyisobutyrate dehydrogenase</fullName>
    </submittedName>
</protein>
<dbReference type="Proteomes" id="UP000199341">
    <property type="component" value="Unassembled WGS sequence"/>
</dbReference>
<dbReference type="STRING" id="310781.SAMN05216259_104359"/>
<evidence type="ECO:0000259" key="6">
    <source>
        <dbReference type="Pfam" id="PF14833"/>
    </source>
</evidence>
<keyword evidence="3" id="KW-0520">NAD</keyword>
<dbReference type="InterPro" id="IPR013328">
    <property type="entry name" value="6PGD_dom2"/>
</dbReference>
<sequence length="291" mass="29620">MAVVGVGRMGAPICARLAGAGHEVAAFDLLPERVDAVGGGVRRAGSAADAATGADVLLTVLPGPEEVGAALGDEVFAAMAPGALWLDLSSNTPAGSAPLRALAGAHGVQVLEAPMGGGPDEAARGRLRLFAAGDADLLDAHRPLLEQLADRIVHTGGSGTGYTAKLLVNLLWFGQAAATAEALLLGTRAGIALDTLHAVLADSAAGSDFIRRDLPALYGGDYLASYAIDRVHRQLAALTAMARDLGTPHDVSEAVRSLYEQTVARFGPADGELLAVALLEELAGTQLRTTL</sequence>
<organism evidence="7 8">
    <name type="scientific">Actinacidiphila guanduensis</name>
    <dbReference type="NCBI Taxonomy" id="310781"/>
    <lineage>
        <taxon>Bacteria</taxon>
        <taxon>Bacillati</taxon>
        <taxon>Actinomycetota</taxon>
        <taxon>Actinomycetes</taxon>
        <taxon>Kitasatosporales</taxon>
        <taxon>Streptomycetaceae</taxon>
        <taxon>Actinacidiphila</taxon>
    </lineage>
</organism>
<dbReference type="InterPro" id="IPR036291">
    <property type="entry name" value="NAD(P)-bd_dom_sf"/>
</dbReference>
<dbReference type="Pfam" id="PF14833">
    <property type="entry name" value="NAD_binding_11"/>
    <property type="match status" value="1"/>
</dbReference>
<dbReference type="PANTHER" id="PTHR43060:SF15">
    <property type="entry name" value="3-HYDROXYISOBUTYRATE DEHYDROGENASE-LIKE 1, MITOCHONDRIAL-RELATED"/>
    <property type="match status" value="1"/>
</dbReference>
<dbReference type="EMBL" id="FNIE01000004">
    <property type="protein sequence ID" value="SDN50866.1"/>
    <property type="molecule type" value="Genomic_DNA"/>
</dbReference>
<dbReference type="GO" id="GO:0016491">
    <property type="term" value="F:oxidoreductase activity"/>
    <property type="evidence" value="ECO:0007669"/>
    <property type="project" value="UniProtKB-KW"/>
</dbReference>
<keyword evidence="2" id="KW-0560">Oxidoreductase</keyword>
<evidence type="ECO:0000256" key="1">
    <source>
        <dbReference type="ARBA" id="ARBA00009080"/>
    </source>
</evidence>
<evidence type="ECO:0000259" key="5">
    <source>
        <dbReference type="Pfam" id="PF03446"/>
    </source>
</evidence>
<accession>A0A1H0BZ83</accession>